<evidence type="ECO:0000313" key="2">
    <source>
        <dbReference type="EMBL" id="CAH2293184.1"/>
    </source>
</evidence>
<sequence length="117" mass="12938">MAAPCALASRENKRTPAQNDESNAAKENTHYYSSSKLQGSKAYGHCKWEHLMYLNIANTEKAMQREPSPTYRQTHKRDPCIGARTGRATNVPNTQQPPRSNQSTTGGTVDPCDRTTG</sequence>
<organism evidence="2 3">
    <name type="scientific">Pelobates cultripes</name>
    <name type="common">Western spadefoot toad</name>
    <dbReference type="NCBI Taxonomy" id="61616"/>
    <lineage>
        <taxon>Eukaryota</taxon>
        <taxon>Metazoa</taxon>
        <taxon>Chordata</taxon>
        <taxon>Craniata</taxon>
        <taxon>Vertebrata</taxon>
        <taxon>Euteleostomi</taxon>
        <taxon>Amphibia</taxon>
        <taxon>Batrachia</taxon>
        <taxon>Anura</taxon>
        <taxon>Pelobatoidea</taxon>
        <taxon>Pelobatidae</taxon>
        <taxon>Pelobates</taxon>
    </lineage>
</organism>
<accession>A0AAD1S5G4</accession>
<dbReference type="EMBL" id="OW240916">
    <property type="protein sequence ID" value="CAH2293184.1"/>
    <property type="molecule type" value="Genomic_DNA"/>
</dbReference>
<proteinExistence type="predicted"/>
<dbReference type="Proteomes" id="UP001295444">
    <property type="component" value="Chromosome 05"/>
</dbReference>
<evidence type="ECO:0000313" key="3">
    <source>
        <dbReference type="Proteomes" id="UP001295444"/>
    </source>
</evidence>
<feature type="region of interest" description="Disordered" evidence="1">
    <location>
        <begin position="1"/>
        <end position="36"/>
    </location>
</feature>
<dbReference type="AlphaFoldDB" id="A0AAD1S5G4"/>
<name>A0AAD1S5G4_PELCU</name>
<protein>
    <submittedName>
        <fullName evidence="2">Uncharacterized protein</fullName>
    </submittedName>
</protein>
<keyword evidence="3" id="KW-1185">Reference proteome</keyword>
<feature type="compositionally biased region" description="Polar residues" evidence="1">
    <location>
        <begin position="87"/>
        <end position="107"/>
    </location>
</feature>
<evidence type="ECO:0000256" key="1">
    <source>
        <dbReference type="SAM" id="MobiDB-lite"/>
    </source>
</evidence>
<reference evidence="2" key="1">
    <citation type="submission" date="2022-03" db="EMBL/GenBank/DDBJ databases">
        <authorList>
            <person name="Alioto T."/>
            <person name="Alioto T."/>
            <person name="Gomez Garrido J."/>
        </authorList>
    </citation>
    <scope>NUCLEOTIDE SEQUENCE</scope>
</reference>
<feature type="region of interest" description="Disordered" evidence="1">
    <location>
        <begin position="63"/>
        <end position="117"/>
    </location>
</feature>
<gene>
    <name evidence="2" type="ORF">PECUL_23A005970</name>
</gene>